<dbReference type="EMBL" id="MFJY01000010">
    <property type="protein sequence ID" value="OGG28390.1"/>
    <property type="molecule type" value="Genomic_DNA"/>
</dbReference>
<evidence type="ECO:0000313" key="2">
    <source>
        <dbReference type="EMBL" id="OGG28390.1"/>
    </source>
</evidence>
<dbReference type="Proteomes" id="UP000178305">
    <property type="component" value="Unassembled WGS sequence"/>
</dbReference>
<dbReference type="AlphaFoldDB" id="A0A1F6AUP2"/>
<keyword evidence="1" id="KW-0812">Transmembrane</keyword>
<gene>
    <name evidence="2" type="ORF">A3A64_03790</name>
</gene>
<evidence type="ECO:0000256" key="1">
    <source>
        <dbReference type="SAM" id="Phobius"/>
    </source>
</evidence>
<feature type="transmembrane region" description="Helical" evidence="1">
    <location>
        <begin position="12"/>
        <end position="34"/>
    </location>
</feature>
<sequence length="106" mass="11972">MIFSRRAAAHKWPYGIIGIWFFMVFAPVMFVLEFLKESGVYLTLRANQWVQVFLFAEALGAFYVRGGGREAMRPVAGSVRRGAGQVLRGIYAKFPKRRSGEHPTSS</sequence>
<name>A0A1F6AUP2_9BACT</name>
<protein>
    <submittedName>
        <fullName evidence="2">Uncharacterized protein</fullName>
    </submittedName>
</protein>
<feature type="transmembrane region" description="Helical" evidence="1">
    <location>
        <begin position="46"/>
        <end position="64"/>
    </location>
</feature>
<evidence type="ECO:0000313" key="3">
    <source>
        <dbReference type="Proteomes" id="UP000178305"/>
    </source>
</evidence>
<keyword evidence="1" id="KW-1133">Transmembrane helix</keyword>
<organism evidence="2 3">
    <name type="scientific">Candidatus Gottesmanbacteria bacterium RIFCSPLOWO2_01_FULL_48_11</name>
    <dbReference type="NCBI Taxonomy" id="1798395"/>
    <lineage>
        <taxon>Bacteria</taxon>
        <taxon>Candidatus Gottesmaniibacteriota</taxon>
    </lineage>
</organism>
<reference evidence="2 3" key="1">
    <citation type="journal article" date="2016" name="Nat. Commun.">
        <title>Thousands of microbial genomes shed light on interconnected biogeochemical processes in an aquifer system.</title>
        <authorList>
            <person name="Anantharaman K."/>
            <person name="Brown C.T."/>
            <person name="Hug L.A."/>
            <person name="Sharon I."/>
            <person name="Castelle C.J."/>
            <person name="Probst A.J."/>
            <person name="Thomas B.C."/>
            <person name="Singh A."/>
            <person name="Wilkins M.J."/>
            <person name="Karaoz U."/>
            <person name="Brodie E.L."/>
            <person name="Williams K.H."/>
            <person name="Hubbard S.S."/>
            <person name="Banfield J.F."/>
        </authorList>
    </citation>
    <scope>NUCLEOTIDE SEQUENCE [LARGE SCALE GENOMIC DNA]</scope>
</reference>
<proteinExistence type="predicted"/>
<keyword evidence="1" id="KW-0472">Membrane</keyword>
<accession>A0A1F6AUP2</accession>
<comment type="caution">
    <text evidence="2">The sequence shown here is derived from an EMBL/GenBank/DDBJ whole genome shotgun (WGS) entry which is preliminary data.</text>
</comment>